<dbReference type="RefSeq" id="WP_042580958.1">
    <property type="nucleotide sequence ID" value="NZ_JXQQ01000054.1"/>
</dbReference>
<gene>
    <name evidence="1" type="ORF">RT97_22010</name>
</gene>
<accession>A0A0D0LED8</accession>
<reference evidence="1 2" key="1">
    <citation type="submission" date="2014-12" db="EMBL/GenBank/DDBJ databases">
        <title>16Stimator: statistical estimation of ribosomal gene copy numbers from draft genome assemblies.</title>
        <authorList>
            <person name="Perisin M.A."/>
            <person name="Vetter M."/>
            <person name="Gilbert J.A."/>
            <person name="Bergelson J."/>
        </authorList>
    </citation>
    <scope>NUCLEOTIDE SEQUENCE [LARGE SCALE GENOMIC DNA]</scope>
    <source>
        <strain evidence="1 2">MEDvA23</strain>
    </source>
</reference>
<dbReference type="EMBL" id="JXQQ01000054">
    <property type="protein sequence ID" value="KIQ27453.1"/>
    <property type="molecule type" value="Genomic_DNA"/>
</dbReference>
<dbReference type="OrthoDB" id="8718286at2"/>
<dbReference type="InterPro" id="IPR029032">
    <property type="entry name" value="AhpD-like"/>
</dbReference>
<organism evidence="1 2">
    <name type="scientific">Variovorax paradoxus</name>
    <dbReference type="NCBI Taxonomy" id="34073"/>
    <lineage>
        <taxon>Bacteria</taxon>
        <taxon>Pseudomonadati</taxon>
        <taxon>Pseudomonadota</taxon>
        <taxon>Betaproteobacteria</taxon>
        <taxon>Burkholderiales</taxon>
        <taxon>Comamonadaceae</taxon>
        <taxon>Variovorax</taxon>
    </lineage>
</organism>
<comment type="caution">
    <text evidence="1">The sequence shown here is derived from an EMBL/GenBank/DDBJ whole genome shotgun (WGS) entry which is preliminary data.</text>
</comment>
<dbReference type="Gene3D" id="1.20.1290.10">
    <property type="entry name" value="AhpD-like"/>
    <property type="match status" value="1"/>
</dbReference>
<name>A0A0D0LED8_VARPD</name>
<dbReference type="SUPFAM" id="SSF69118">
    <property type="entry name" value="AhpD-like"/>
    <property type="match status" value="1"/>
</dbReference>
<sequence>MTNLSVALPAIDVVDDAVPLAPNQPTWALRQQRDKVVAATQSSHDAMFSHAVEGLTRTDRLLVALHACRVSNAPSLAAHYREELAADNADAAVADAVERGDIASLADARLRAMLDFAGKLIARPIEGDRAAIQALAAHGLSTPALVALSQLIAFLSYQVRVVAGLKALAAAEASA</sequence>
<dbReference type="AlphaFoldDB" id="A0A0D0LED8"/>
<proteinExistence type="predicted"/>
<protein>
    <submittedName>
        <fullName evidence="1">Membrane associated protein</fullName>
    </submittedName>
</protein>
<evidence type="ECO:0000313" key="1">
    <source>
        <dbReference type="EMBL" id="KIQ27453.1"/>
    </source>
</evidence>
<dbReference type="Proteomes" id="UP000032067">
    <property type="component" value="Unassembled WGS sequence"/>
</dbReference>
<evidence type="ECO:0000313" key="2">
    <source>
        <dbReference type="Proteomes" id="UP000032067"/>
    </source>
</evidence>